<evidence type="ECO:0000256" key="2">
    <source>
        <dbReference type="ARBA" id="ARBA00001973"/>
    </source>
</evidence>
<dbReference type="Pfam" id="PF13473">
    <property type="entry name" value="Cupredoxin_1"/>
    <property type="match status" value="1"/>
</dbReference>
<comment type="catalytic activity">
    <reaction evidence="11">
        <text>nitric oxide + Fe(III)-[cytochrome c] + H2O = Fe(II)-[cytochrome c] + nitrite + 2 H(+)</text>
        <dbReference type="Rhea" id="RHEA:15233"/>
        <dbReference type="Rhea" id="RHEA-COMP:10350"/>
        <dbReference type="Rhea" id="RHEA-COMP:14399"/>
        <dbReference type="ChEBI" id="CHEBI:15377"/>
        <dbReference type="ChEBI" id="CHEBI:15378"/>
        <dbReference type="ChEBI" id="CHEBI:16301"/>
        <dbReference type="ChEBI" id="CHEBI:16480"/>
        <dbReference type="ChEBI" id="CHEBI:29033"/>
        <dbReference type="ChEBI" id="CHEBI:29034"/>
        <dbReference type="EC" id="1.7.2.1"/>
    </reaction>
</comment>
<dbReference type="CDD" id="cd11020">
    <property type="entry name" value="CuRO_1_CuNIR"/>
    <property type="match status" value="1"/>
</dbReference>
<dbReference type="Gene3D" id="2.60.40.420">
    <property type="entry name" value="Cupredoxins - blue copper proteins"/>
    <property type="match status" value="3"/>
</dbReference>
<evidence type="ECO:0000256" key="9">
    <source>
        <dbReference type="ARBA" id="ARBA00023002"/>
    </source>
</evidence>
<dbReference type="PANTHER" id="PTHR11709">
    <property type="entry name" value="MULTI-COPPER OXIDASE"/>
    <property type="match status" value="1"/>
</dbReference>
<feature type="transmembrane region" description="Helical" evidence="14">
    <location>
        <begin position="302"/>
        <end position="324"/>
    </location>
</feature>
<evidence type="ECO:0000256" key="11">
    <source>
        <dbReference type="ARBA" id="ARBA00049340"/>
    </source>
</evidence>
<feature type="transmembrane region" description="Helical" evidence="14">
    <location>
        <begin position="176"/>
        <end position="195"/>
    </location>
</feature>
<dbReference type="InterPro" id="IPR028096">
    <property type="entry name" value="EfeO_Cupredoxin"/>
</dbReference>
<keyword evidence="8" id="KW-0677">Repeat</keyword>
<evidence type="ECO:0000259" key="16">
    <source>
        <dbReference type="Pfam" id="PF13473"/>
    </source>
</evidence>
<feature type="transmembrane region" description="Helical" evidence="14">
    <location>
        <begin position="265"/>
        <end position="290"/>
    </location>
</feature>
<feature type="compositionally biased region" description="Polar residues" evidence="13">
    <location>
        <begin position="563"/>
        <end position="573"/>
    </location>
</feature>
<evidence type="ECO:0000256" key="7">
    <source>
        <dbReference type="ARBA" id="ARBA00022723"/>
    </source>
</evidence>
<feature type="binding site" description="type 1 copper site" evidence="12">
    <location>
        <position position="694"/>
    </location>
    <ligand>
        <name>Cu cation</name>
        <dbReference type="ChEBI" id="CHEBI:23378"/>
        <label>1</label>
    </ligand>
</feature>
<feature type="transmembrane region" description="Helical" evidence="14">
    <location>
        <begin position="234"/>
        <end position="253"/>
    </location>
</feature>
<evidence type="ECO:0000256" key="14">
    <source>
        <dbReference type="SAM" id="Phobius"/>
    </source>
</evidence>
<feature type="transmembrane region" description="Helical" evidence="14">
    <location>
        <begin position="367"/>
        <end position="391"/>
    </location>
</feature>
<comment type="cofactor">
    <cofactor evidence="2 12">
        <name>Cu(2+)</name>
        <dbReference type="ChEBI" id="CHEBI:29036"/>
    </cofactor>
</comment>
<evidence type="ECO:0000256" key="3">
    <source>
        <dbReference type="ARBA" id="ARBA00010609"/>
    </source>
</evidence>
<keyword evidence="14" id="KW-0472">Membrane</keyword>
<feature type="domain" description="EfeO-type cupredoxin-like" evidence="16">
    <location>
        <begin position="459"/>
        <end position="522"/>
    </location>
</feature>
<dbReference type="Pfam" id="PF07732">
    <property type="entry name" value="Cu-oxidase_3"/>
    <property type="match status" value="1"/>
</dbReference>
<evidence type="ECO:0000313" key="18">
    <source>
        <dbReference type="Proteomes" id="UP000237752"/>
    </source>
</evidence>
<dbReference type="AlphaFoldDB" id="A0A2T1A000"/>
<dbReference type="OrthoDB" id="345021at2"/>
<dbReference type="GO" id="GO:0005507">
    <property type="term" value="F:copper ion binding"/>
    <property type="evidence" value="ECO:0007669"/>
    <property type="project" value="InterPro"/>
</dbReference>
<evidence type="ECO:0000313" key="17">
    <source>
        <dbReference type="EMBL" id="PRZ41817.1"/>
    </source>
</evidence>
<reference evidence="17 18" key="1">
    <citation type="submission" date="2018-03" db="EMBL/GenBank/DDBJ databases">
        <title>Genomic Encyclopedia of Archaeal and Bacterial Type Strains, Phase II (KMG-II): from individual species to whole genera.</title>
        <authorList>
            <person name="Goeker M."/>
        </authorList>
    </citation>
    <scope>NUCLEOTIDE SEQUENCE [LARGE SCALE GENOMIC DNA]</scope>
    <source>
        <strain evidence="17 18">DSM 100065</strain>
    </source>
</reference>
<comment type="similarity">
    <text evidence="3">Belongs to the multicopper oxidase family.</text>
</comment>
<accession>A0A2T1A000</accession>
<feature type="transmembrane region" description="Helical" evidence="14">
    <location>
        <begin position="135"/>
        <end position="156"/>
    </location>
</feature>
<dbReference type="SUPFAM" id="SSF49503">
    <property type="entry name" value="Cupredoxins"/>
    <property type="match status" value="3"/>
</dbReference>
<feature type="binding site" description="type 1 copper site" evidence="12">
    <location>
        <position position="654"/>
    </location>
    <ligand>
        <name>Cu cation</name>
        <dbReference type="ChEBI" id="CHEBI:23378"/>
        <label>1</label>
    </ligand>
</feature>
<keyword evidence="14" id="KW-1133">Transmembrane helix</keyword>
<feature type="domain" description="Plastocyanin-like" evidence="15">
    <location>
        <begin position="607"/>
        <end position="717"/>
    </location>
</feature>
<feature type="region of interest" description="Disordered" evidence="13">
    <location>
        <begin position="395"/>
        <end position="415"/>
    </location>
</feature>
<dbReference type="InterPro" id="IPR011707">
    <property type="entry name" value="Cu-oxidase-like_N"/>
</dbReference>
<evidence type="ECO:0000256" key="5">
    <source>
        <dbReference type="ARBA" id="ARBA00011882"/>
    </source>
</evidence>
<feature type="transmembrane region" description="Helical" evidence="14">
    <location>
        <begin position="345"/>
        <end position="361"/>
    </location>
</feature>
<dbReference type="Proteomes" id="UP000237752">
    <property type="component" value="Unassembled WGS sequence"/>
</dbReference>
<feature type="transmembrane region" description="Helical" evidence="14">
    <location>
        <begin position="37"/>
        <end position="54"/>
    </location>
</feature>
<feature type="transmembrane region" description="Helical" evidence="14">
    <location>
        <begin position="12"/>
        <end position="31"/>
    </location>
</feature>
<keyword evidence="7 12" id="KW-0479">Metal-binding</keyword>
<feature type="region of interest" description="Disordered" evidence="13">
    <location>
        <begin position="555"/>
        <end position="576"/>
    </location>
</feature>
<feature type="transmembrane region" description="Helical" evidence="14">
    <location>
        <begin position="419"/>
        <end position="439"/>
    </location>
</feature>
<comment type="subunit">
    <text evidence="4">Homotrimer.</text>
</comment>
<dbReference type="PANTHER" id="PTHR11709:SF394">
    <property type="entry name" value="FI03373P-RELATED"/>
    <property type="match status" value="1"/>
</dbReference>
<evidence type="ECO:0000256" key="1">
    <source>
        <dbReference type="ARBA" id="ARBA00001960"/>
    </source>
</evidence>
<dbReference type="InterPro" id="IPR001287">
    <property type="entry name" value="NO2-reductase_Cu"/>
</dbReference>
<feature type="binding site" description="type 1 copper site" evidence="12">
    <location>
        <position position="847"/>
    </location>
    <ligand>
        <name>Cu cation</name>
        <dbReference type="ChEBI" id="CHEBI:23378"/>
        <label>1</label>
    </ligand>
</feature>
<organism evidence="17 18">
    <name type="scientific">Antricoccus suffuscus</name>
    <dbReference type="NCBI Taxonomy" id="1629062"/>
    <lineage>
        <taxon>Bacteria</taxon>
        <taxon>Bacillati</taxon>
        <taxon>Actinomycetota</taxon>
        <taxon>Actinomycetes</taxon>
        <taxon>Geodermatophilales</taxon>
        <taxon>Antricoccaceae</taxon>
        <taxon>Antricoccus</taxon>
    </lineage>
</organism>
<keyword evidence="18" id="KW-1185">Reference proteome</keyword>
<keyword evidence="9" id="KW-0560">Oxidoreductase</keyword>
<evidence type="ECO:0000256" key="8">
    <source>
        <dbReference type="ARBA" id="ARBA00022737"/>
    </source>
</evidence>
<feature type="transmembrane region" description="Helical" evidence="14">
    <location>
        <begin position="100"/>
        <end position="123"/>
    </location>
</feature>
<dbReference type="InterPro" id="IPR008972">
    <property type="entry name" value="Cupredoxin"/>
</dbReference>
<feature type="binding site" description="type 1 copper site" evidence="12">
    <location>
        <position position="707"/>
    </location>
    <ligand>
        <name>Cu cation</name>
        <dbReference type="ChEBI" id="CHEBI:23378"/>
        <label>1</label>
    </ligand>
</feature>
<gene>
    <name evidence="17" type="ORF">CLV47_108176</name>
</gene>
<feature type="binding site" description="type 1 copper site" evidence="12">
    <location>
        <position position="693"/>
    </location>
    <ligand>
        <name>Cu cation</name>
        <dbReference type="ChEBI" id="CHEBI:23378"/>
        <label>1</label>
    </ligand>
</feature>
<proteinExistence type="inferred from homology"/>
<feature type="binding site" description="type 1 copper site" evidence="12">
    <location>
        <position position="659"/>
    </location>
    <ligand>
        <name>Cu cation</name>
        <dbReference type="ChEBI" id="CHEBI:23378"/>
        <label>1</label>
    </ligand>
</feature>
<evidence type="ECO:0000256" key="10">
    <source>
        <dbReference type="ARBA" id="ARBA00023008"/>
    </source>
</evidence>
<dbReference type="InterPro" id="IPR045087">
    <property type="entry name" value="Cu-oxidase_fam"/>
</dbReference>
<dbReference type="EC" id="1.7.2.1" evidence="5"/>
<keyword evidence="10 12" id="KW-0186">Copper</keyword>
<comment type="cofactor">
    <cofactor evidence="1 12">
        <name>Cu(+)</name>
        <dbReference type="ChEBI" id="CHEBI:49552"/>
    </cofactor>
</comment>
<feature type="binding site" description="type 1 copper site" evidence="12">
    <location>
        <position position="702"/>
    </location>
    <ligand>
        <name>Cu cation</name>
        <dbReference type="ChEBI" id="CHEBI:23378"/>
        <label>1</label>
    </ligand>
</feature>
<evidence type="ECO:0000256" key="12">
    <source>
        <dbReference type="PIRSR" id="PIRSR601287-1"/>
    </source>
</evidence>
<evidence type="ECO:0000259" key="15">
    <source>
        <dbReference type="Pfam" id="PF07732"/>
    </source>
</evidence>
<feature type="transmembrane region" description="Helical" evidence="14">
    <location>
        <begin position="75"/>
        <end position="94"/>
    </location>
</feature>
<sequence length="863" mass="89352">MSRAAWHLRANAPMAAWLVALLVVSLTHSFIPASRWLLIHLLLLGAVTNAIFVWSSHFTEALLRSPPGKGVQRALAPRLVVLNAGAIAVMVGVVSAGWVVVLIGAILVAAAVLWHGAAFGVAMRRALPSRFGATVRYYLVATVMLLVGVTFGVLLAHGVGGGLAWRLGLAHATANVLGWVGLTITGTLVTLWPTMLRTRVAPGVERASGHALVILLVALVVMIVAILFGWRYVAAAGVLGYLAGIVVLARPMVAEARQKPPAAYATWSVAAGGFWLVGSLVALTVILVSSSWPAVSSAVGTLVAPLAAGFVAQVLFGALSYLVPMALGGGPAISRRTTEIMNKGAGWRLTLINGGMILWLLPTPSLVRVICSALALIGFAAVLPVIGWSIVASRRPAPDPSGNAVQERTRKVNTPPRQIGSVTAALAVLVLGVAGGVAVDPPAAGHGTAVSAANGVTPTGHTTEVSVTADNMRFTPSSVDVPAGDRLIIKVTNTDQVVHDLVLATGQTSGRLSPGQSAQVDVGVVGKSIAGWCSLPGHRQLGMVFAVNVAGSSGSAGSMGGMDTQSGGESAASSIDLGKNPASSFVPADPTVAPAPNGTTHKLTLTVKDVKREVAPGVVQTLWTYNGTVPGPTLRGNVGDTFEITLVNDGDMAHSIDFHAGEVSPDEPMRSINPGQSLVYTFAAHHSGIWLYHCSTMPMSAHIANGMFGAVIIDPPNLAPVDAEYLFVQSEYYLGPRGGVVDPEKVATKKPDLVAFNGYANQYKYRPITAHPGERVRIWVLDAGPNLSTAFHVVGTQFDTVYAEGAYLLSPSDGLDGGSQVLSLSAAQGGFVELTFPAAGHYSFISHVMSDAEKGAAGVFAVS</sequence>
<dbReference type="PRINTS" id="PR00695">
    <property type="entry name" value="CUNO2RDTASE"/>
</dbReference>
<comment type="caution">
    <text evidence="17">The sequence shown here is derived from an EMBL/GenBank/DDBJ whole genome shotgun (WGS) entry which is preliminary data.</text>
</comment>
<evidence type="ECO:0000256" key="6">
    <source>
        <dbReference type="ARBA" id="ARBA00017290"/>
    </source>
</evidence>
<protein>
    <recommendedName>
        <fullName evidence="6">Copper-containing nitrite reductase</fullName>
        <ecNumber evidence="5">1.7.2.1</ecNumber>
    </recommendedName>
</protein>
<name>A0A2T1A000_9ACTN</name>
<dbReference type="GO" id="GO:0050421">
    <property type="term" value="F:nitrite reductase (NO-forming) activity"/>
    <property type="evidence" value="ECO:0007669"/>
    <property type="project" value="UniProtKB-EC"/>
</dbReference>
<keyword evidence="14" id="KW-0812">Transmembrane</keyword>
<dbReference type="CDD" id="cd04208">
    <property type="entry name" value="CuRO_2_CuNIR"/>
    <property type="match status" value="1"/>
</dbReference>
<evidence type="ECO:0000256" key="13">
    <source>
        <dbReference type="SAM" id="MobiDB-lite"/>
    </source>
</evidence>
<feature type="transmembrane region" description="Helical" evidence="14">
    <location>
        <begin position="207"/>
        <end position="228"/>
    </location>
</feature>
<evidence type="ECO:0000256" key="4">
    <source>
        <dbReference type="ARBA" id="ARBA00011233"/>
    </source>
</evidence>
<dbReference type="EMBL" id="PVUE01000008">
    <property type="protein sequence ID" value="PRZ41817.1"/>
    <property type="molecule type" value="Genomic_DNA"/>
</dbReference>
<dbReference type="RefSeq" id="WP_106349193.1">
    <property type="nucleotide sequence ID" value="NZ_PVUE01000008.1"/>
</dbReference>